<proteinExistence type="predicted"/>
<name>A0AAV4W2Z9_CAEEX</name>
<dbReference type="Proteomes" id="UP001054945">
    <property type="component" value="Unassembled WGS sequence"/>
</dbReference>
<organism evidence="1 2">
    <name type="scientific">Caerostris extrusa</name>
    <name type="common">Bark spider</name>
    <name type="synonym">Caerostris bankana</name>
    <dbReference type="NCBI Taxonomy" id="172846"/>
    <lineage>
        <taxon>Eukaryota</taxon>
        <taxon>Metazoa</taxon>
        <taxon>Ecdysozoa</taxon>
        <taxon>Arthropoda</taxon>
        <taxon>Chelicerata</taxon>
        <taxon>Arachnida</taxon>
        <taxon>Araneae</taxon>
        <taxon>Araneomorphae</taxon>
        <taxon>Entelegynae</taxon>
        <taxon>Araneoidea</taxon>
        <taxon>Araneidae</taxon>
        <taxon>Caerostris</taxon>
    </lineage>
</organism>
<reference evidence="1 2" key="1">
    <citation type="submission" date="2021-06" db="EMBL/GenBank/DDBJ databases">
        <title>Caerostris extrusa draft genome.</title>
        <authorList>
            <person name="Kono N."/>
            <person name="Arakawa K."/>
        </authorList>
    </citation>
    <scope>NUCLEOTIDE SEQUENCE [LARGE SCALE GENOMIC DNA]</scope>
</reference>
<dbReference type="AlphaFoldDB" id="A0AAV4W2Z9"/>
<sequence>MLFSEDIFCSQANTGMHKYTGCGPALLREAGAHVYHFSLKLATNEILGTSPPCIDISTKELGCCAFSKINAMELRQGFQAIPGSHDAPAGPVTQPFEAGYCKCWLFQ</sequence>
<evidence type="ECO:0000313" key="2">
    <source>
        <dbReference type="Proteomes" id="UP001054945"/>
    </source>
</evidence>
<gene>
    <name evidence="1" type="ORF">CEXT_75391</name>
</gene>
<dbReference type="EMBL" id="BPLR01015553">
    <property type="protein sequence ID" value="GIY76931.1"/>
    <property type="molecule type" value="Genomic_DNA"/>
</dbReference>
<protein>
    <submittedName>
        <fullName evidence="1">Uncharacterized protein</fullName>
    </submittedName>
</protein>
<accession>A0AAV4W2Z9</accession>
<comment type="caution">
    <text evidence="1">The sequence shown here is derived from an EMBL/GenBank/DDBJ whole genome shotgun (WGS) entry which is preliminary data.</text>
</comment>
<keyword evidence="2" id="KW-1185">Reference proteome</keyword>
<evidence type="ECO:0000313" key="1">
    <source>
        <dbReference type="EMBL" id="GIY76931.1"/>
    </source>
</evidence>